<dbReference type="Proteomes" id="UP000467700">
    <property type="component" value="Unassembled WGS sequence"/>
</dbReference>
<evidence type="ECO:0000256" key="3">
    <source>
        <dbReference type="ARBA" id="ARBA00023015"/>
    </source>
</evidence>
<evidence type="ECO:0000313" key="7">
    <source>
        <dbReference type="EMBL" id="CAA7259265.1"/>
    </source>
</evidence>
<proteinExistence type="inferred from homology"/>
<gene>
    <name evidence="7" type="ORF">AAE3_LOCUS1282</name>
</gene>
<evidence type="ECO:0000256" key="1">
    <source>
        <dbReference type="ARBA" id="ARBA00004123"/>
    </source>
</evidence>
<feature type="compositionally biased region" description="Basic and acidic residues" evidence="6">
    <location>
        <begin position="68"/>
        <end position="84"/>
    </location>
</feature>
<sequence length="269" mass="29675">MTEALKEQIGKLQELQGRIQGLRAVPAHVFQTSRLGGTGKVAEELEVVKGIGEAGVSESVQGALQRARESLDKDGSSLGTEHRQERRKRRGERAATPEGYVNEDRKRTSFVRPATEEGVKMEGLGEWAREFNRTHDKSKLRIRERLLRLTVEDVMTVFLGIGASADGRVRVETIRAFGAREKPQAHGESGYSVFQQLTQQLGKVVEVESGATLQTIVELVESYDVVFVARCVLCGRVVSSEGHVPCVVRRWNGSGWDAEHIGCVIEGPI</sequence>
<organism evidence="7 8">
    <name type="scientific">Cyclocybe aegerita</name>
    <name type="common">Black poplar mushroom</name>
    <name type="synonym">Agrocybe aegerita</name>
    <dbReference type="NCBI Taxonomy" id="1973307"/>
    <lineage>
        <taxon>Eukaryota</taxon>
        <taxon>Fungi</taxon>
        <taxon>Dikarya</taxon>
        <taxon>Basidiomycota</taxon>
        <taxon>Agaricomycotina</taxon>
        <taxon>Agaricomycetes</taxon>
        <taxon>Agaricomycetidae</taxon>
        <taxon>Agaricales</taxon>
        <taxon>Agaricineae</taxon>
        <taxon>Bolbitiaceae</taxon>
        <taxon>Cyclocybe</taxon>
    </lineage>
</organism>
<keyword evidence="8" id="KW-1185">Reference proteome</keyword>
<dbReference type="GO" id="GO:0016592">
    <property type="term" value="C:mediator complex"/>
    <property type="evidence" value="ECO:0007669"/>
    <property type="project" value="InterPro"/>
</dbReference>
<evidence type="ECO:0000256" key="2">
    <source>
        <dbReference type="ARBA" id="ARBA00008048"/>
    </source>
</evidence>
<dbReference type="EMBL" id="CACVBS010000013">
    <property type="protein sequence ID" value="CAA7259265.1"/>
    <property type="molecule type" value="Genomic_DNA"/>
</dbReference>
<protein>
    <submittedName>
        <fullName evidence="7">Uncharacterized protein</fullName>
    </submittedName>
</protein>
<evidence type="ECO:0000313" key="8">
    <source>
        <dbReference type="Proteomes" id="UP000467700"/>
    </source>
</evidence>
<dbReference type="InterPro" id="IPR021627">
    <property type="entry name" value="Mediator_Med27"/>
</dbReference>
<feature type="region of interest" description="Disordered" evidence="6">
    <location>
        <begin position="68"/>
        <end position="101"/>
    </location>
</feature>
<dbReference type="Pfam" id="PF11571">
    <property type="entry name" value="Med27"/>
    <property type="match status" value="1"/>
</dbReference>
<dbReference type="OrthoDB" id="10261040at2759"/>
<comment type="similarity">
    <text evidence="2">Belongs to the Mediator complex subunit 27 family.</text>
</comment>
<evidence type="ECO:0000256" key="5">
    <source>
        <dbReference type="ARBA" id="ARBA00023242"/>
    </source>
</evidence>
<dbReference type="AlphaFoldDB" id="A0A8S0VQA2"/>
<evidence type="ECO:0000256" key="4">
    <source>
        <dbReference type="ARBA" id="ARBA00023163"/>
    </source>
</evidence>
<reference evidence="7 8" key="1">
    <citation type="submission" date="2020-01" db="EMBL/GenBank/DDBJ databases">
        <authorList>
            <person name="Gupta K D."/>
        </authorList>
    </citation>
    <scope>NUCLEOTIDE SEQUENCE [LARGE SCALE GENOMIC DNA]</scope>
</reference>
<comment type="caution">
    <text evidence="7">The sequence shown here is derived from an EMBL/GenBank/DDBJ whole genome shotgun (WGS) entry which is preliminary data.</text>
</comment>
<name>A0A8S0VQA2_CYCAE</name>
<keyword evidence="5" id="KW-0539">Nucleus</keyword>
<accession>A0A8S0VQA2</accession>
<keyword evidence="4" id="KW-0804">Transcription</keyword>
<keyword evidence="3" id="KW-0805">Transcription regulation</keyword>
<evidence type="ECO:0000256" key="6">
    <source>
        <dbReference type="SAM" id="MobiDB-lite"/>
    </source>
</evidence>
<comment type="subcellular location">
    <subcellularLocation>
        <location evidence="1">Nucleus</location>
    </subcellularLocation>
</comment>